<dbReference type="InterPro" id="IPR014908">
    <property type="entry name" value="Nucleoporin_Nup133/Nup155_N"/>
</dbReference>
<keyword evidence="8" id="KW-0175">Coiled coil</keyword>
<keyword evidence="7" id="KW-0539">Nucleus</keyword>
<sequence>MFVPKTAAASRNPRRRHRTSSDDSVKPPKAKRQRSVLRQAGDSQPASLNHEQREVAEPSISALPSDHEVATTPIGAESHLPIRSAKQPEGPTHDAEGTVVLLVFANAKCNQSSTNYYTVDQLPALPDQIRGSLSDPLRCFFAPSHHYALALTPSHAIIWPYSVTTSTPSASETFTVSIPEACRDRHGAVPLGVLLSTATEGHSGLLVIIPNTGRIIYWETVSSAASLGLSRQKQNGIQGSTPGLLSGEYATEIMNCEPSGIVVVFSSGRVAHVTLRDPQGKPSVLVNFLSTSIGGGAGGFLGGIKNVLGGGSWRKEVTAVQAGGSRQRGQRDVIVATSSGQVEIWDTHWNHGNALKKKFDVKGAIAASIPQESVVKSSGETDLKVLDFAFSEKQSPDEDDSQASEESWRLFMVVSTPQLLESKTLFIVQVFLSGTGTRVLSTHAVDIHSISAVRNDLKPKILVSKGESTAFVLIGQSLVVLSLTNIEETPSSQLLLDSNKMPLPFQDIIHLRSGKDYEILGYSSEDKPSDDESGTACVMMVRNFGVVRVNVVPQFPSALDADESQITAKHKLEQAIFFGTMARNPLNLVGDTGLDFPATEIEQASLEICKELLRSESRFIPTSAISIDQNLRLRAKALGDLAALLLRKGNPLSRPARWELLWGAEKLAAQRAMWKLEEVRRSKGEDAFLSHVIESMNDKFKTLPSPSYGEADSVRLWFLKDTHHMEHVIPWIKNAIKPRRGNSSKQARKLSEQILEASELFLAIIETAYRYRDEHASVYGLGSDFVEDGVLADGYENLPEFWTSRAVGYTEAGHLLDWELDSCRAWIQQKTSSADAPDGQVLKKIAENSARHLRVLGQMHRERTRWLSAQEDSKLADECVAIEQSHVKERKWQLFKLAGIGHLRDALSLAERFRDMGALVELIIELQDQVKTQSGPEPSVDAPVMAASEADVAHRVSQYFDRFGEPWADAYFSRQISMGHPGALLSMRKYQPSVTRFLRKTPAYSRMSWINDVTGEEDYDTAAVCLEGLALGGEDDLWNHRVQLSLAKLSKLASSEKKQLRDNSSSLEEDVNRLDDYNEVDEVQDSLHTYVKSFCEDAIDRRAAADLALGYFGGHLAADRPSLHKILDDALFTLFNRRVVGVDGLIDLLTLMGPFHHDDEIESDFGGREFFLALRVLDHSRYAQRDPSYVSALRKLIWRRCMIKDDWESRGKAAEGSNGTSDDSARDTALYRTLSLCLSGESFRAQSGMSRTEILSLATGRPSLQSLATPLSPAEALMADSEPDILVSRFRPEQQARVSADLKREDELLRQFIEIGKLDFWFQNLLASIKTEKASGAVTDGNPATAESSASADSKARLTWV</sequence>
<feature type="region of interest" description="Disordered" evidence="9">
    <location>
        <begin position="1"/>
        <end position="64"/>
    </location>
</feature>
<dbReference type="EMBL" id="MNBE01000626">
    <property type="protein sequence ID" value="OKP02310.1"/>
    <property type="molecule type" value="Genomic_DNA"/>
</dbReference>
<organism evidence="12 13">
    <name type="scientific">Penicillium subrubescens</name>
    <dbReference type="NCBI Taxonomy" id="1316194"/>
    <lineage>
        <taxon>Eukaryota</taxon>
        <taxon>Fungi</taxon>
        <taxon>Dikarya</taxon>
        <taxon>Ascomycota</taxon>
        <taxon>Pezizomycotina</taxon>
        <taxon>Eurotiomycetes</taxon>
        <taxon>Eurotiomycetidae</taxon>
        <taxon>Eurotiales</taxon>
        <taxon>Aspergillaceae</taxon>
        <taxon>Penicillium</taxon>
    </lineage>
</organism>
<evidence type="ECO:0000259" key="11">
    <source>
        <dbReference type="Pfam" id="PF08801"/>
    </source>
</evidence>
<dbReference type="SUPFAM" id="SSF117289">
    <property type="entry name" value="Nucleoporin domain"/>
    <property type="match status" value="1"/>
</dbReference>
<dbReference type="GO" id="GO:0031080">
    <property type="term" value="C:nuclear pore outer ring"/>
    <property type="evidence" value="ECO:0007669"/>
    <property type="project" value="TreeGrafter"/>
</dbReference>
<dbReference type="InterPro" id="IPR037624">
    <property type="entry name" value="Nup133-like"/>
</dbReference>
<dbReference type="Pfam" id="PF08801">
    <property type="entry name" value="Nucleoporin_N"/>
    <property type="match status" value="1"/>
</dbReference>
<keyword evidence="6" id="KW-0811">Translocation</keyword>
<comment type="caution">
    <text evidence="12">The sequence shown here is derived from an EMBL/GenBank/DDBJ whole genome shotgun (WGS) entry which is preliminary data.</text>
</comment>
<gene>
    <name evidence="12" type="ORF">PENSUB_7074</name>
</gene>
<feature type="region of interest" description="Disordered" evidence="9">
    <location>
        <begin position="1336"/>
        <end position="1361"/>
    </location>
</feature>
<comment type="subcellular location">
    <subcellularLocation>
        <location evidence="1">Nucleus envelope</location>
    </subcellularLocation>
</comment>
<dbReference type="Pfam" id="PF03177">
    <property type="entry name" value="Nucleoporin_C"/>
    <property type="match status" value="1"/>
</dbReference>
<dbReference type="GO" id="GO:0006606">
    <property type="term" value="P:protein import into nucleus"/>
    <property type="evidence" value="ECO:0007669"/>
    <property type="project" value="TreeGrafter"/>
</dbReference>
<evidence type="ECO:0000256" key="5">
    <source>
        <dbReference type="ARBA" id="ARBA00022927"/>
    </source>
</evidence>
<keyword evidence="4" id="KW-0509">mRNA transport</keyword>
<evidence type="ECO:0000313" key="12">
    <source>
        <dbReference type="EMBL" id="OKP02310.1"/>
    </source>
</evidence>
<keyword evidence="3" id="KW-0813">Transport</keyword>
<proteinExistence type="inferred from homology"/>
<protein>
    <submittedName>
        <fullName evidence="12">Nucleoporin NUP133</fullName>
    </submittedName>
</protein>
<comment type="similarity">
    <text evidence="2">Belongs to the nucleoporin Nup133 family.</text>
</comment>
<dbReference type="Proteomes" id="UP000186955">
    <property type="component" value="Unassembled WGS sequence"/>
</dbReference>
<evidence type="ECO:0000256" key="9">
    <source>
        <dbReference type="SAM" id="MobiDB-lite"/>
    </source>
</evidence>
<feature type="domain" description="Nucleoporin Nup133/Nup155-like N-terminal" evidence="11">
    <location>
        <begin position="113"/>
        <end position="548"/>
    </location>
</feature>
<keyword evidence="13" id="KW-1185">Reference proteome</keyword>
<evidence type="ECO:0000256" key="8">
    <source>
        <dbReference type="SAM" id="Coils"/>
    </source>
</evidence>
<feature type="coiled-coil region" evidence="8">
    <location>
        <begin position="1050"/>
        <end position="1077"/>
    </location>
</feature>
<feature type="region of interest" description="Disordered" evidence="9">
    <location>
        <begin position="74"/>
        <end position="93"/>
    </location>
</feature>
<evidence type="ECO:0000313" key="13">
    <source>
        <dbReference type="Proteomes" id="UP000186955"/>
    </source>
</evidence>
<evidence type="ECO:0000256" key="3">
    <source>
        <dbReference type="ARBA" id="ARBA00022448"/>
    </source>
</evidence>
<name>A0A1Q5TQ12_9EURO</name>
<dbReference type="STRING" id="1316194.A0A1Q5TQ12"/>
<dbReference type="PANTHER" id="PTHR13405:SF11">
    <property type="entry name" value="NUCLEAR PORE COMPLEX PROTEIN NUP133"/>
    <property type="match status" value="1"/>
</dbReference>
<evidence type="ECO:0000256" key="7">
    <source>
        <dbReference type="ARBA" id="ARBA00023242"/>
    </source>
</evidence>
<dbReference type="PANTHER" id="PTHR13405">
    <property type="entry name" value="NUCLEAR PORE COMPLEX PROTEIN NUP133"/>
    <property type="match status" value="1"/>
</dbReference>
<feature type="domain" description="Nucleoporin Nup133/Nup155-like C-terminal" evidence="10">
    <location>
        <begin position="660"/>
        <end position="1324"/>
    </location>
</feature>
<evidence type="ECO:0000256" key="6">
    <source>
        <dbReference type="ARBA" id="ARBA00023010"/>
    </source>
</evidence>
<dbReference type="Gene3D" id="2.130.10.10">
    <property type="entry name" value="YVTN repeat-like/Quinoprotein amine dehydrogenase"/>
    <property type="match status" value="1"/>
</dbReference>
<evidence type="ECO:0000259" key="10">
    <source>
        <dbReference type="Pfam" id="PF03177"/>
    </source>
</evidence>
<keyword evidence="5" id="KW-0653">Protein transport</keyword>
<reference evidence="12 13" key="1">
    <citation type="submission" date="2016-10" db="EMBL/GenBank/DDBJ databases">
        <title>Genome sequence of the ascomycete fungus Penicillium subrubescens.</title>
        <authorList>
            <person name="De Vries R.P."/>
            <person name="Peng M."/>
            <person name="Dilokpimol A."/>
            <person name="Hilden K."/>
            <person name="Makela M.R."/>
            <person name="Grigoriev I."/>
            <person name="Riley R."/>
            <person name="Granchi Z."/>
        </authorList>
    </citation>
    <scope>NUCLEOTIDE SEQUENCE [LARGE SCALE GENOMIC DNA]</scope>
    <source>
        <strain evidence="12 13">CBS 132785</strain>
    </source>
</reference>
<dbReference type="FunFam" id="2.130.10.10:FF:001057">
    <property type="entry name" value="Nuclear pore complex subunit Nup133, putative"/>
    <property type="match status" value="1"/>
</dbReference>
<dbReference type="GO" id="GO:0017056">
    <property type="term" value="F:structural constituent of nuclear pore"/>
    <property type="evidence" value="ECO:0007669"/>
    <property type="project" value="InterPro"/>
</dbReference>
<dbReference type="InterPro" id="IPR015943">
    <property type="entry name" value="WD40/YVTN_repeat-like_dom_sf"/>
</dbReference>
<evidence type="ECO:0000256" key="2">
    <source>
        <dbReference type="ARBA" id="ARBA00005569"/>
    </source>
</evidence>
<dbReference type="InterPro" id="IPR007187">
    <property type="entry name" value="Nucleoporin_Nup133/Nup155_C"/>
</dbReference>
<accession>A0A1Q5TQ12</accession>
<evidence type="ECO:0000256" key="4">
    <source>
        <dbReference type="ARBA" id="ARBA00022816"/>
    </source>
</evidence>
<evidence type="ECO:0000256" key="1">
    <source>
        <dbReference type="ARBA" id="ARBA00004259"/>
    </source>
</evidence>
<dbReference type="GO" id="GO:0000972">
    <property type="term" value="P:transcription-dependent tethering of RNA polymerase II gene DNA at nuclear periphery"/>
    <property type="evidence" value="ECO:0007669"/>
    <property type="project" value="TreeGrafter"/>
</dbReference>
<dbReference type="GO" id="GO:0016973">
    <property type="term" value="P:poly(A)+ mRNA export from nucleus"/>
    <property type="evidence" value="ECO:0007669"/>
    <property type="project" value="TreeGrafter"/>
</dbReference>
<dbReference type="Gene3D" id="1.20.58.1380">
    <property type="match status" value="1"/>
</dbReference>